<comment type="caution">
    <text evidence="2">The sequence shown here is derived from an EMBL/GenBank/DDBJ whole genome shotgun (WGS) entry which is preliminary data.</text>
</comment>
<keyword evidence="2" id="KW-0418">Kinase</keyword>
<keyword evidence="2" id="KW-0808">Transferase</keyword>
<feature type="domain" description="HPr kinase/phosphorylase C-terminal" evidence="1">
    <location>
        <begin position="5"/>
        <end position="83"/>
    </location>
</feature>
<proteinExistence type="predicted"/>
<dbReference type="InterPro" id="IPR011104">
    <property type="entry name" value="Hpr_kin/Pase_C"/>
</dbReference>
<reference evidence="2" key="2">
    <citation type="submission" date="2023-01" db="EMBL/GenBank/DDBJ databases">
        <title>Draft genome sequence of Sulfitobacter pacificus strain NBRC 109915.</title>
        <authorList>
            <person name="Sun Q."/>
            <person name="Mori K."/>
        </authorList>
    </citation>
    <scope>NUCLEOTIDE SEQUENCE</scope>
    <source>
        <strain evidence="2">NBRC 109915</strain>
    </source>
</reference>
<evidence type="ECO:0000313" key="3">
    <source>
        <dbReference type="Proteomes" id="UP001161388"/>
    </source>
</evidence>
<name>A0ABQ5VEH3_9RHOB</name>
<dbReference type="PROSITE" id="PS00675">
    <property type="entry name" value="SIGMA54_INTERACT_1"/>
    <property type="match status" value="1"/>
</dbReference>
<dbReference type="Pfam" id="PF07475">
    <property type="entry name" value="Hpr_kinase_C"/>
    <property type="match status" value="1"/>
</dbReference>
<dbReference type="InterPro" id="IPR025662">
    <property type="entry name" value="Sigma_54_int_dom_ATP-bd_1"/>
</dbReference>
<organism evidence="2 3">
    <name type="scientific">Sulfitobacter pacificus</name>
    <dbReference type="NCBI Taxonomy" id="1499314"/>
    <lineage>
        <taxon>Bacteria</taxon>
        <taxon>Pseudomonadati</taxon>
        <taxon>Pseudomonadota</taxon>
        <taxon>Alphaproteobacteria</taxon>
        <taxon>Rhodobacterales</taxon>
        <taxon>Roseobacteraceae</taxon>
        <taxon>Sulfitobacter</taxon>
    </lineage>
</organism>
<evidence type="ECO:0000259" key="1">
    <source>
        <dbReference type="Pfam" id="PF07475"/>
    </source>
</evidence>
<dbReference type="InterPro" id="IPR027417">
    <property type="entry name" value="P-loop_NTPase"/>
</dbReference>
<evidence type="ECO:0000313" key="2">
    <source>
        <dbReference type="EMBL" id="GLQ25352.1"/>
    </source>
</evidence>
<sequence length="145" mass="14899">MSRGAPLTTIHASCVSLDGRALLICGDSGSGKSSLALQLIALGAGLIADDRTSLQAMDGTLQASCPASIAGLIEARGVGILHLPAAEPAPVTLIVDLNKTETTRLPQPHTASFLGIVRPCLWHTPGSHFAAAVLHCLRHGISHDS</sequence>
<protein>
    <submittedName>
        <fullName evidence="2">HPr kinase</fullName>
    </submittedName>
</protein>
<gene>
    <name evidence="2" type="ORF">GCM10007927_01550</name>
</gene>
<reference evidence="2" key="1">
    <citation type="journal article" date="2014" name="Int. J. Syst. Evol. Microbiol.">
        <title>Complete genome of a new Firmicutes species belonging to the dominant human colonic microbiota ('Ruminococcus bicirculans') reveals two chromosomes and a selective capacity to utilize plant glucans.</title>
        <authorList>
            <consortium name="NISC Comparative Sequencing Program"/>
            <person name="Wegmann U."/>
            <person name="Louis P."/>
            <person name="Goesmann A."/>
            <person name="Henrissat B."/>
            <person name="Duncan S.H."/>
            <person name="Flint H.J."/>
        </authorList>
    </citation>
    <scope>NUCLEOTIDE SEQUENCE</scope>
    <source>
        <strain evidence="2">NBRC 109915</strain>
    </source>
</reference>
<accession>A0ABQ5VEH3</accession>
<dbReference type="EMBL" id="BSNL01000001">
    <property type="protein sequence ID" value="GLQ25352.1"/>
    <property type="molecule type" value="Genomic_DNA"/>
</dbReference>
<dbReference type="Proteomes" id="UP001161388">
    <property type="component" value="Unassembled WGS sequence"/>
</dbReference>
<dbReference type="Gene3D" id="3.40.50.300">
    <property type="entry name" value="P-loop containing nucleotide triphosphate hydrolases"/>
    <property type="match status" value="1"/>
</dbReference>
<dbReference type="SUPFAM" id="SSF53795">
    <property type="entry name" value="PEP carboxykinase-like"/>
    <property type="match status" value="1"/>
</dbReference>
<keyword evidence="3" id="KW-1185">Reference proteome</keyword>
<dbReference type="GO" id="GO:0016301">
    <property type="term" value="F:kinase activity"/>
    <property type="evidence" value="ECO:0007669"/>
    <property type="project" value="UniProtKB-KW"/>
</dbReference>
<dbReference type="RefSeq" id="WP_284369591.1">
    <property type="nucleotide sequence ID" value="NZ_BSNL01000001.1"/>
</dbReference>
<dbReference type="CDD" id="cd01918">
    <property type="entry name" value="HprK_C"/>
    <property type="match status" value="1"/>
</dbReference>